<evidence type="ECO:0000313" key="1">
    <source>
        <dbReference type="EMBL" id="CAF3688776.1"/>
    </source>
</evidence>
<dbReference type="EMBL" id="CAJNYT010004767">
    <property type="protein sequence ID" value="CAF3688776.1"/>
    <property type="molecule type" value="Genomic_DNA"/>
</dbReference>
<dbReference type="Proteomes" id="UP000663872">
    <property type="component" value="Unassembled WGS sequence"/>
</dbReference>
<dbReference type="EMBL" id="CAJOBR010001162">
    <property type="protein sequence ID" value="CAF4583996.1"/>
    <property type="molecule type" value="Genomic_DNA"/>
</dbReference>
<reference evidence="1" key="1">
    <citation type="submission" date="2021-02" db="EMBL/GenBank/DDBJ databases">
        <authorList>
            <person name="Nowell W R."/>
        </authorList>
    </citation>
    <scope>NUCLEOTIDE SEQUENCE</scope>
</reference>
<name>A0A818TV51_9BILA</name>
<accession>A0A818TV51</accession>
<organism evidence="1 3">
    <name type="scientific">Rotaria socialis</name>
    <dbReference type="NCBI Taxonomy" id="392032"/>
    <lineage>
        <taxon>Eukaryota</taxon>
        <taxon>Metazoa</taxon>
        <taxon>Spiralia</taxon>
        <taxon>Gnathifera</taxon>
        <taxon>Rotifera</taxon>
        <taxon>Eurotatoria</taxon>
        <taxon>Bdelloidea</taxon>
        <taxon>Philodinida</taxon>
        <taxon>Philodinidae</taxon>
        <taxon>Rotaria</taxon>
    </lineage>
</organism>
<protein>
    <submittedName>
        <fullName evidence="1">Uncharacterized protein</fullName>
    </submittedName>
</protein>
<evidence type="ECO:0000313" key="2">
    <source>
        <dbReference type="EMBL" id="CAF4583996.1"/>
    </source>
</evidence>
<evidence type="ECO:0000313" key="3">
    <source>
        <dbReference type="Proteomes" id="UP000663872"/>
    </source>
</evidence>
<dbReference type="AlphaFoldDB" id="A0A818TV51"/>
<proteinExistence type="predicted"/>
<dbReference type="Proteomes" id="UP000663848">
    <property type="component" value="Unassembled WGS sequence"/>
</dbReference>
<gene>
    <name evidence="1" type="ORF">GRG538_LOCUS27543</name>
    <name evidence="2" type="ORF">QYT958_LOCUS10457</name>
</gene>
<sequence length="287" mass="32670">MNVNTSTLPVNIFDLQHDEFYNFIELHYGPIQAKILKLQLISDASIFVECNDPTEILQYSGEKLNELKNKACLITNDGNCIILPGIAASFKTLKKRLLKKLEEDVKKTKKNNSISFTQPNAPTVNQAKSIEQLRTHLITIIRQWYNNHRDEFNLKSESTLVESVDYQIEFRNESNGDQSACIICQCGARSTLCRTVNNGFYQASNFNRHLERRTCSIMLKKLIDETNVEQTDQNNIDNNILSNDSTALVPSSLALTQSSKTLSRKRGVSNATHVNNRSIKRRRTKNS</sequence>
<comment type="caution">
    <text evidence="1">The sequence shown here is derived from an EMBL/GenBank/DDBJ whole genome shotgun (WGS) entry which is preliminary data.</text>
</comment>